<dbReference type="Proteomes" id="UP000251402">
    <property type="component" value="Chromosome"/>
</dbReference>
<dbReference type="OrthoDB" id="9812571at2"/>
<dbReference type="AlphaFoldDB" id="A0A5C1HZV7"/>
<dbReference type="GO" id="GO:0005829">
    <property type="term" value="C:cytosol"/>
    <property type="evidence" value="ECO:0007669"/>
    <property type="project" value="TreeGrafter"/>
</dbReference>
<dbReference type="KEGG" id="mrub:DEO27_015735"/>
<dbReference type="SUPFAM" id="SSF51161">
    <property type="entry name" value="Trimeric LpxA-like enzymes"/>
    <property type="match status" value="1"/>
</dbReference>
<keyword evidence="3" id="KW-0012">Acyltransferase</keyword>
<dbReference type="InterPro" id="IPR011004">
    <property type="entry name" value="Trimer_LpxA-like_sf"/>
</dbReference>
<dbReference type="PANTHER" id="PTHR23416">
    <property type="entry name" value="SIALIC ACID SYNTHASE-RELATED"/>
    <property type="match status" value="1"/>
</dbReference>
<keyword evidence="4" id="KW-1185">Reference proteome</keyword>
<sequence>MKKLIKKLITGFLKKINIHHILNTLYQEQNNRHIETNVINSGAIFYPEATVSNAQDRSKITVGQGTHIRGMLHVFKYGGQITIGENCYIGDHSRIWSGDSVIIGDYVQISHNVNVMDTNAHELDAIERAERYVDLVNNGSWAEKGNVLTAPVIIEDYAWISFNATILKGVTIGKGAIVGANAVVTKDVPPFTLVTGNPATVKKHLTEE</sequence>
<evidence type="ECO:0000256" key="2">
    <source>
        <dbReference type="ARBA" id="ARBA00022679"/>
    </source>
</evidence>
<dbReference type="InterPro" id="IPR051159">
    <property type="entry name" value="Hexapeptide_acetyltransf"/>
</dbReference>
<dbReference type="Pfam" id="PF00132">
    <property type="entry name" value="Hexapep"/>
    <property type="match status" value="1"/>
</dbReference>
<dbReference type="Gene3D" id="2.160.10.10">
    <property type="entry name" value="Hexapeptide repeat proteins"/>
    <property type="match status" value="1"/>
</dbReference>
<evidence type="ECO:0000313" key="4">
    <source>
        <dbReference type="Proteomes" id="UP000251402"/>
    </source>
</evidence>
<dbReference type="CDD" id="cd04647">
    <property type="entry name" value="LbH_MAT_like"/>
    <property type="match status" value="1"/>
</dbReference>
<dbReference type="Pfam" id="PF14602">
    <property type="entry name" value="Hexapep_2"/>
    <property type="match status" value="1"/>
</dbReference>
<name>A0A5C1HZV7_9SPHI</name>
<organism evidence="3 4">
    <name type="scientific">Mucilaginibacter rubeus</name>
    <dbReference type="NCBI Taxonomy" id="2027860"/>
    <lineage>
        <taxon>Bacteria</taxon>
        <taxon>Pseudomonadati</taxon>
        <taxon>Bacteroidota</taxon>
        <taxon>Sphingobacteriia</taxon>
        <taxon>Sphingobacteriales</taxon>
        <taxon>Sphingobacteriaceae</taxon>
        <taxon>Mucilaginibacter</taxon>
    </lineage>
</organism>
<comment type="similarity">
    <text evidence="1">Belongs to the transferase hexapeptide repeat family.</text>
</comment>
<dbReference type="InterPro" id="IPR001451">
    <property type="entry name" value="Hexapep"/>
</dbReference>
<evidence type="ECO:0000256" key="1">
    <source>
        <dbReference type="ARBA" id="ARBA00007274"/>
    </source>
</evidence>
<proteinExistence type="inferred from homology"/>
<dbReference type="EMBL" id="CP043450">
    <property type="protein sequence ID" value="QEM11417.1"/>
    <property type="molecule type" value="Genomic_DNA"/>
</dbReference>
<gene>
    <name evidence="3" type="ORF">DEO27_015735</name>
</gene>
<keyword evidence="2" id="KW-0808">Transferase</keyword>
<dbReference type="GO" id="GO:0008374">
    <property type="term" value="F:O-acyltransferase activity"/>
    <property type="evidence" value="ECO:0007669"/>
    <property type="project" value="TreeGrafter"/>
</dbReference>
<dbReference type="PANTHER" id="PTHR23416:SF23">
    <property type="entry name" value="ACETYLTRANSFERASE C18B11.09C-RELATED"/>
    <property type="match status" value="1"/>
</dbReference>
<reference evidence="3" key="1">
    <citation type="submission" date="2019-08" db="EMBL/GenBank/DDBJ databases">
        <title>Comparative genome analysis confer to the adaptation heavy metal polluted environment.</title>
        <authorList>
            <person name="Li Y."/>
        </authorList>
    </citation>
    <scope>NUCLEOTIDE SEQUENCE [LARGE SCALE GENOMIC DNA]</scope>
    <source>
        <strain evidence="3">P1</strain>
    </source>
</reference>
<evidence type="ECO:0000313" key="3">
    <source>
        <dbReference type="EMBL" id="QEM11417.1"/>
    </source>
</evidence>
<protein>
    <submittedName>
        <fullName evidence="3">Acyltransferase</fullName>
    </submittedName>
</protein>
<accession>A0A5C1HZV7</accession>